<dbReference type="InterPro" id="IPR001375">
    <property type="entry name" value="Peptidase_S9_cat"/>
</dbReference>
<feature type="region of interest" description="Disordered" evidence="2">
    <location>
        <begin position="1"/>
        <end position="21"/>
    </location>
</feature>
<reference evidence="4 5" key="1">
    <citation type="journal article" date="2019" name="Int. J. Syst. Evol. Microbiol.">
        <title>Capsulimonas corticalis gen. nov., sp. nov., an aerobic capsulated bacterium, of a novel bacterial order, Capsulimonadales ord. nov., of the class Armatimonadia of the phylum Armatimonadetes.</title>
        <authorList>
            <person name="Li J."/>
            <person name="Kudo C."/>
            <person name="Tonouchi A."/>
        </authorList>
    </citation>
    <scope>NUCLEOTIDE SEQUENCE [LARGE SCALE GENOMIC DNA]</scope>
    <source>
        <strain evidence="4 5">AX-7</strain>
    </source>
</reference>
<dbReference type="KEGG" id="ccot:CCAX7_18330"/>
<dbReference type="Proteomes" id="UP000287394">
    <property type="component" value="Chromosome"/>
</dbReference>
<dbReference type="SUPFAM" id="SSF53474">
    <property type="entry name" value="alpha/beta-Hydrolases"/>
    <property type="match status" value="1"/>
</dbReference>
<proteinExistence type="predicted"/>
<evidence type="ECO:0000259" key="3">
    <source>
        <dbReference type="Pfam" id="PF00326"/>
    </source>
</evidence>
<dbReference type="InterPro" id="IPR050261">
    <property type="entry name" value="FrsA_esterase"/>
</dbReference>
<dbReference type="PANTHER" id="PTHR22946">
    <property type="entry name" value="DIENELACTONE HYDROLASE DOMAIN-CONTAINING PROTEIN-RELATED"/>
    <property type="match status" value="1"/>
</dbReference>
<organism evidence="4 5">
    <name type="scientific">Capsulimonas corticalis</name>
    <dbReference type="NCBI Taxonomy" id="2219043"/>
    <lineage>
        <taxon>Bacteria</taxon>
        <taxon>Bacillati</taxon>
        <taxon>Armatimonadota</taxon>
        <taxon>Armatimonadia</taxon>
        <taxon>Capsulimonadales</taxon>
        <taxon>Capsulimonadaceae</taxon>
        <taxon>Capsulimonas</taxon>
    </lineage>
</organism>
<dbReference type="RefSeq" id="WP_165864629.1">
    <property type="nucleotide sequence ID" value="NZ_AP025739.1"/>
</dbReference>
<evidence type="ECO:0000313" key="5">
    <source>
        <dbReference type="Proteomes" id="UP000287394"/>
    </source>
</evidence>
<dbReference type="Pfam" id="PF00326">
    <property type="entry name" value="Peptidase_S9"/>
    <property type="match status" value="1"/>
</dbReference>
<dbReference type="Gene3D" id="3.40.50.1820">
    <property type="entry name" value="alpha/beta hydrolase"/>
    <property type="match status" value="1"/>
</dbReference>
<keyword evidence="5" id="KW-1185">Reference proteome</keyword>
<evidence type="ECO:0000256" key="2">
    <source>
        <dbReference type="SAM" id="MobiDB-lite"/>
    </source>
</evidence>
<dbReference type="GO" id="GO:0008236">
    <property type="term" value="F:serine-type peptidase activity"/>
    <property type="evidence" value="ECO:0007669"/>
    <property type="project" value="InterPro"/>
</dbReference>
<keyword evidence="1" id="KW-0378">Hydrolase</keyword>
<dbReference type="InterPro" id="IPR029058">
    <property type="entry name" value="AB_hydrolase_fold"/>
</dbReference>
<dbReference type="GO" id="GO:0006508">
    <property type="term" value="P:proteolysis"/>
    <property type="evidence" value="ECO:0007669"/>
    <property type="project" value="InterPro"/>
</dbReference>
<evidence type="ECO:0000256" key="1">
    <source>
        <dbReference type="ARBA" id="ARBA00022801"/>
    </source>
</evidence>
<dbReference type="PANTHER" id="PTHR22946:SF9">
    <property type="entry name" value="POLYKETIDE TRANSFERASE AF380"/>
    <property type="match status" value="1"/>
</dbReference>
<feature type="compositionally biased region" description="Basic and acidic residues" evidence="2">
    <location>
        <begin position="10"/>
        <end position="19"/>
    </location>
</feature>
<gene>
    <name evidence="4" type="ORF">CCAX7_18330</name>
</gene>
<dbReference type="AlphaFoldDB" id="A0A402D5H6"/>
<evidence type="ECO:0000313" key="4">
    <source>
        <dbReference type="EMBL" id="BDI29782.1"/>
    </source>
</evidence>
<dbReference type="GO" id="GO:0052689">
    <property type="term" value="F:carboxylic ester hydrolase activity"/>
    <property type="evidence" value="ECO:0007669"/>
    <property type="project" value="UniProtKB-ARBA"/>
</dbReference>
<sequence>MSPALPGRAQDSDSPKELEPGVQFYETTQTTSVDSETTLWVYLPANAGDNLPCVVIAPAGTPLIYGKDLSDEDRAEEMPYVREGFAVVAYSIDGPVVEQPSDDDVLAGLTAFRKAHAGVTDTFAAIDYIRKNLPQVSPDKIYVAGHSSAGTLALLAAETDPRIKACIAYAPVCDVPRRQAKATPLLRPLVPDIATFFSHSSPLTRVAKLRCPLFLFHADDDTNVTTADILPFVKAVRKTNTHVTFMRVHKGGHNDSMMTDGIPAAIDWLKKLP</sequence>
<name>A0A402D5H6_9BACT</name>
<protein>
    <recommendedName>
        <fullName evidence="3">Peptidase S9 prolyl oligopeptidase catalytic domain-containing protein</fullName>
    </recommendedName>
</protein>
<accession>A0A402D5H6</accession>
<feature type="domain" description="Peptidase S9 prolyl oligopeptidase catalytic" evidence="3">
    <location>
        <begin position="114"/>
        <end position="254"/>
    </location>
</feature>
<dbReference type="EMBL" id="AP025739">
    <property type="protein sequence ID" value="BDI29782.1"/>
    <property type="molecule type" value="Genomic_DNA"/>
</dbReference>